<dbReference type="Gene3D" id="3.40.50.1820">
    <property type="entry name" value="alpha/beta hydrolase"/>
    <property type="match status" value="1"/>
</dbReference>
<comment type="caution">
    <text evidence="11">The sequence shown here is derived from an EMBL/GenBank/DDBJ whole genome shotgun (WGS) entry which is preliminary data.</text>
</comment>
<evidence type="ECO:0000256" key="2">
    <source>
        <dbReference type="ARBA" id="ARBA00022487"/>
    </source>
</evidence>
<accession>A0AA36GPX6</accession>
<dbReference type="Pfam" id="PF00135">
    <property type="entry name" value="COesterase"/>
    <property type="match status" value="1"/>
</dbReference>
<dbReference type="Proteomes" id="UP001176961">
    <property type="component" value="Unassembled WGS sequence"/>
</dbReference>
<evidence type="ECO:0000256" key="9">
    <source>
        <dbReference type="SAM" id="Phobius"/>
    </source>
</evidence>
<dbReference type="AlphaFoldDB" id="A0AA36GPX6"/>
<dbReference type="InterPro" id="IPR019826">
    <property type="entry name" value="Carboxylesterase_B_AS"/>
</dbReference>
<dbReference type="EC" id="3.1.1.-" evidence="8"/>
<evidence type="ECO:0000256" key="3">
    <source>
        <dbReference type="ARBA" id="ARBA00022801"/>
    </source>
</evidence>
<keyword evidence="9" id="KW-0472">Membrane</keyword>
<proteinExistence type="inferred from homology"/>
<evidence type="ECO:0000256" key="4">
    <source>
        <dbReference type="ARBA" id="ARBA00022867"/>
    </source>
</evidence>
<dbReference type="FunFam" id="3.40.50.1820:FF:000029">
    <property type="entry name" value="Acetylcholinesterase"/>
    <property type="match status" value="1"/>
</dbReference>
<evidence type="ECO:0000259" key="10">
    <source>
        <dbReference type="Pfam" id="PF00135"/>
    </source>
</evidence>
<name>A0AA36GPX6_CYLNA</name>
<keyword evidence="9" id="KW-0812">Transmembrane</keyword>
<dbReference type="GO" id="GO:0019695">
    <property type="term" value="P:choline metabolic process"/>
    <property type="evidence" value="ECO:0007669"/>
    <property type="project" value="TreeGrafter"/>
</dbReference>
<feature type="transmembrane region" description="Helical" evidence="9">
    <location>
        <begin position="641"/>
        <end position="658"/>
    </location>
</feature>
<feature type="domain" description="Carboxylesterase type B" evidence="10">
    <location>
        <begin position="65"/>
        <end position="586"/>
    </location>
</feature>
<gene>
    <name evidence="11" type="ORF">CYNAS_LOCUS8004</name>
</gene>
<reference evidence="11" key="1">
    <citation type="submission" date="2023-07" db="EMBL/GenBank/DDBJ databases">
        <authorList>
            <consortium name="CYATHOMIX"/>
        </authorList>
    </citation>
    <scope>NUCLEOTIDE SEQUENCE</scope>
    <source>
        <strain evidence="11">N/A</strain>
    </source>
</reference>
<protein>
    <recommendedName>
        <fullName evidence="8">Carboxylic ester hydrolase</fullName>
        <ecNumber evidence="8">3.1.1.-</ecNumber>
    </recommendedName>
</protein>
<evidence type="ECO:0000256" key="8">
    <source>
        <dbReference type="RuleBase" id="RU361235"/>
    </source>
</evidence>
<dbReference type="EMBL" id="CATQJL010000112">
    <property type="protein sequence ID" value="CAJ0596021.1"/>
    <property type="molecule type" value="Genomic_DNA"/>
</dbReference>
<keyword evidence="9" id="KW-1133">Transmembrane helix</keyword>
<evidence type="ECO:0000256" key="6">
    <source>
        <dbReference type="ARBA" id="ARBA00048484"/>
    </source>
</evidence>
<dbReference type="PANTHER" id="PTHR43918:SF15">
    <property type="entry name" value="CARBOXYLIC ESTER HYDROLASE"/>
    <property type="match status" value="1"/>
</dbReference>
<comment type="catalytic activity">
    <reaction evidence="6">
        <text>acetylcholine + H2O = choline + acetate + H(+)</text>
        <dbReference type="Rhea" id="RHEA:17561"/>
        <dbReference type="ChEBI" id="CHEBI:15354"/>
        <dbReference type="ChEBI" id="CHEBI:15355"/>
        <dbReference type="ChEBI" id="CHEBI:15377"/>
        <dbReference type="ChEBI" id="CHEBI:15378"/>
        <dbReference type="ChEBI" id="CHEBI:30089"/>
        <dbReference type="EC" id="3.1.1.7"/>
    </reaction>
</comment>
<dbReference type="GO" id="GO:0005615">
    <property type="term" value="C:extracellular space"/>
    <property type="evidence" value="ECO:0007669"/>
    <property type="project" value="TreeGrafter"/>
</dbReference>
<evidence type="ECO:0000313" key="11">
    <source>
        <dbReference type="EMBL" id="CAJ0596021.1"/>
    </source>
</evidence>
<evidence type="ECO:0000256" key="5">
    <source>
        <dbReference type="ARBA" id="ARBA00023157"/>
    </source>
</evidence>
<dbReference type="GO" id="GO:0006581">
    <property type="term" value="P:acetylcholine catabolic process"/>
    <property type="evidence" value="ECO:0007669"/>
    <property type="project" value="TreeGrafter"/>
</dbReference>
<dbReference type="InterPro" id="IPR029058">
    <property type="entry name" value="AB_hydrolase_fold"/>
</dbReference>
<evidence type="ECO:0000256" key="1">
    <source>
        <dbReference type="ARBA" id="ARBA00005964"/>
    </source>
</evidence>
<dbReference type="SUPFAM" id="SSF53474">
    <property type="entry name" value="alpha/beta-Hydrolases"/>
    <property type="match status" value="1"/>
</dbReference>
<feature type="active site" description="Acyl-ester intermediate" evidence="7">
    <location>
        <position position="258"/>
    </location>
</feature>
<dbReference type="GO" id="GO:0005886">
    <property type="term" value="C:plasma membrane"/>
    <property type="evidence" value="ECO:0007669"/>
    <property type="project" value="TreeGrafter"/>
</dbReference>
<dbReference type="PRINTS" id="PR00878">
    <property type="entry name" value="CHOLNESTRASE"/>
</dbReference>
<evidence type="ECO:0000313" key="12">
    <source>
        <dbReference type="Proteomes" id="UP001176961"/>
    </source>
</evidence>
<feature type="active site" description="Charge relay system" evidence="7">
    <location>
        <position position="390"/>
    </location>
</feature>
<feature type="active site" description="Charge relay system" evidence="7">
    <location>
        <position position="518"/>
    </location>
</feature>
<keyword evidence="3 8" id="KW-0378">Hydrolase</keyword>
<evidence type="ECO:0000256" key="7">
    <source>
        <dbReference type="PIRSR" id="PIRSR600997-1"/>
    </source>
</evidence>
<keyword evidence="12" id="KW-1185">Reference proteome</keyword>
<dbReference type="InterPro" id="IPR002018">
    <property type="entry name" value="CarbesteraseB"/>
</dbReference>
<dbReference type="InterPro" id="IPR050654">
    <property type="entry name" value="AChE-related_enzymes"/>
</dbReference>
<keyword evidence="4" id="KW-0531">Neurotransmitter degradation</keyword>
<dbReference type="InterPro" id="IPR000997">
    <property type="entry name" value="Cholinesterase"/>
</dbReference>
<dbReference type="PROSITE" id="PS00122">
    <property type="entry name" value="CARBOXYLESTERASE_B_1"/>
    <property type="match status" value="1"/>
</dbReference>
<dbReference type="GO" id="GO:0003990">
    <property type="term" value="F:acetylcholinesterase activity"/>
    <property type="evidence" value="ECO:0007669"/>
    <property type="project" value="UniProtKB-EC"/>
</dbReference>
<organism evidence="11 12">
    <name type="scientific">Cylicocyclus nassatus</name>
    <name type="common">Nematode worm</name>
    <dbReference type="NCBI Taxonomy" id="53992"/>
    <lineage>
        <taxon>Eukaryota</taxon>
        <taxon>Metazoa</taxon>
        <taxon>Ecdysozoa</taxon>
        <taxon>Nematoda</taxon>
        <taxon>Chromadorea</taxon>
        <taxon>Rhabditida</taxon>
        <taxon>Rhabditina</taxon>
        <taxon>Rhabditomorpha</taxon>
        <taxon>Strongyloidea</taxon>
        <taxon>Strongylidae</taxon>
        <taxon>Cylicocyclus</taxon>
    </lineage>
</organism>
<sequence length="659" mass="73249">MFLNNGSSRRHFFDPPHLQSSSTFLSNDCTATDKATMKWRLVQILAVLRAAVPAVAMALTVLNDDHVVHTALGAIRGVPEQFQGEHVTAFLGVPYARPPVGIRRFAKPEPIQPWTGELEARSPTKACYLTIDTAFPQFPGAEMWNPPNGISEDCLSMNIWVPAKHDGSVLVWIYGGGFFSGSPSLDLYDGTAMAALKHTIVVNINYRLGPFGFLYLGDDSPVPGNMGLLDQQAALKWLHDNIGSFGGDPSKVTLFGESAGSASATAHLAAPDSYPYFNKIIASSGTIMNSWASRTPDTMYELSLRLAKRLNCTFKGVDAAAIHNCMRALPASVIQIEADIVSSDIGLPMTFAFVPVSADRNFFKGDVFERLRSRNFKKDVSAIFGTVKDEGTYWLPYYMSQHGFWFNHTISAEDPQNKALISRSQYRQAMKAFMPYFGGSPLVENALLHAYQYVSERQTTSEQLRDGVGRFLGDYFFTCSLIEFADIIADNVYGPVYMYYFTMRSTANPWPKWMGVMHGYEIEYVFGQPLSRPSLYDKNYLETEQRFASYMQKLWADFLTTGAPAPYWPKYNRIERKALVLGEESVKGNHRILVDVHGSYCRLIDEGKTVAGQVSECRARRTQPAAIGHSRGMDVLNSSKSTISALIVILAAIRLLVLS</sequence>
<keyword evidence="2" id="KW-0719">Serine esterase</keyword>
<comment type="similarity">
    <text evidence="1 8">Belongs to the type-B carboxylesterase/lipase family.</text>
</comment>
<dbReference type="PANTHER" id="PTHR43918">
    <property type="entry name" value="ACETYLCHOLINESTERASE"/>
    <property type="match status" value="1"/>
</dbReference>
<keyword evidence="5" id="KW-1015">Disulfide bond</keyword>